<name>A0A9E7IUH7_9FIRM</name>
<dbReference type="EMBL" id="CP096649">
    <property type="protein sequence ID" value="UQK58987.1"/>
    <property type="molecule type" value="Genomic_DNA"/>
</dbReference>
<dbReference type="PANTHER" id="PTHR31302:SF31">
    <property type="entry name" value="PHOSPHODIESTERASE YAEI"/>
    <property type="match status" value="1"/>
</dbReference>
<dbReference type="PANTHER" id="PTHR31302">
    <property type="entry name" value="TRANSMEMBRANE PROTEIN WITH METALLOPHOSPHOESTERASE DOMAIN-RELATED"/>
    <property type="match status" value="1"/>
</dbReference>
<dbReference type="Gene3D" id="3.60.21.10">
    <property type="match status" value="1"/>
</dbReference>
<keyword evidence="1" id="KW-0479">Metal-binding</keyword>
<dbReference type="GO" id="GO:0008758">
    <property type="term" value="F:UDP-2,3-diacylglucosamine hydrolase activity"/>
    <property type="evidence" value="ECO:0007669"/>
    <property type="project" value="TreeGrafter"/>
</dbReference>
<proteinExistence type="predicted"/>
<keyword evidence="5" id="KW-1185">Reference proteome</keyword>
<dbReference type="KEGG" id="fms:M1R53_07015"/>
<dbReference type="GO" id="GO:0016020">
    <property type="term" value="C:membrane"/>
    <property type="evidence" value="ECO:0007669"/>
    <property type="project" value="GOC"/>
</dbReference>
<reference evidence="4" key="1">
    <citation type="submission" date="2022-04" db="EMBL/GenBank/DDBJ databases">
        <title>Complete genome sequences of Ezakiella coagulans and Fenollaria massiliensis.</title>
        <authorList>
            <person name="France M.T."/>
            <person name="Clifford J."/>
            <person name="Narina S."/>
            <person name="Rutt L."/>
            <person name="Ravel J."/>
        </authorList>
    </citation>
    <scope>NUCLEOTIDE SEQUENCE</scope>
    <source>
        <strain evidence="4">C0061C2</strain>
    </source>
</reference>
<evidence type="ECO:0000256" key="2">
    <source>
        <dbReference type="ARBA" id="ARBA00022801"/>
    </source>
</evidence>
<sequence length="278" mass="31229">MKIKKKHILIATITIIIVLALLAFDVRLKIVQYTITSEKIKKPMRIALITDLHSCKYGMAQKTLIDAVDKEKPDMILLGGDIFDDEIPDDNTKIFLSAIAKKYPCYYVTGNHEYWSMRAHEMLDWLRAHDIEDIGGKTIRTSVNGNEICLSGLNDPDEARYTGEGAGMKAELGRAMNERDDTAFTMLLTHRPSFVNLYKDAGFDLVLAGHAHGGQWRIPGVLNGVFAPDEGFFPKYAGGFYHFDNGGEMIVSRGLARESTRVPRIFNRPELVIINISH</sequence>
<accession>A0A9E7IUH7</accession>
<dbReference type="RefSeq" id="WP_249242516.1">
    <property type="nucleotide sequence ID" value="NZ_CP096649.1"/>
</dbReference>
<evidence type="ECO:0000256" key="1">
    <source>
        <dbReference type="ARBA" id="ARBA00022723"/>
    </source>
</evidence>
<gene>
    <name evidence="4" type="ORF">M1R53_07015</name>
</gene>
<dbReference type="InterPro" id="IPR004843">
    <property type="entry name" value="Calcineurin-like_PHP"/>
</dbReference>
<dbReference type="AlphaFoldDB" id="A0A9E7IUH7"/>
<feature type="domain" description="Calcineurin-like phosphoesterase" evidence="3">
    <location>
        <begin position="44"/>
        <end position="213"/>
    </location>
</feature>
<dbReference type="InterPro" id="IPR051158">
    <property type="entry name" value="Metallophosphoesterase_sf"/>
</dbReference>
<dbReference type="SUPFAM" id="SSF56300">
    <property type="entry name" value="Metallo-dependent phosphatases"/>
    <property type="match status" value="1"/>
</dbReference>
<evidence type="ECO:0000313" key="4">
    <source>
        <dbReference type="EMBL" id="UQK58987.1"/>
    </source>
</evidence>
<dbReference type="GO" id="GO:0046872">
    <property type="term" value="F:metal ion binding"/>
    <property type="evidence" value="ECO:0007669"/>
    <property type="project" value="UniProtKB-KW"/>
</dbReference>
<dbReference type="Proteomes" id="UP000831151">
    <property type="component" value="Chromosome"/>
</dbReference>
<dbReference type="InterPro" id="IPR029052">
    <property type="entry name" value="Metallo-depent_PP-like"/>
</dbReference>
<dbReference type="Pfam" id="PF00149">
    <property type="entry name" value="Metallophos"/>
    <property type="match status" value="1"/>
</dbReference>
<evidence type="ECO:0000313" key="5">
    <source>
        <dbReference type="Proteomes" id="UP000831151"/>
    </source>
</evidence>
<evidence type="ECO:0000259" key="3">
    <source>
        <dbReference type="Pfam" id="PF00149"/>
    </source>
</evidence>
<dbReference type="GO" id="GO:0009245">
    <property type="term" value="P:lipid A biosynthetic process"/>
    <property type="evidence" value="ECO:0007669"/>
    <property type="project" value="TreeGrafter"/>
</dbReference>
<organism evidence="4 5">
    <name type="scientific">Fenollaria massiliensis</name>
    <dbReference type="NCBI Taxonomy" id="938288"/>
    <lineage>
        <taxon>Bacteria</taxon>
        <taxon>Bacillati</taxon>
        <taxon>Bacillota</taxon>
        <taxon>Clostridia</taxon>
        <taxon>Eubacteriales</taxon>
        <taxon>Fenollaria</taxon>
    </lineage>
</organism>
<protein>
    <submittedName>
        <fullName evidence="4">Metallophosphoesterase</fullName>
    </submittedName>
</protein>
<keyword evidence="2" id="KW-0378">Hydrolase</keyword>